<dbReference type="GO" id="GO:0006437">
    <property type="term" value="P:tyrosyl-tRNA aminoacylation"/>
    <property type="evidence" value="ECO:0007669"/>
    <property type="project" value="TreeGrafter"/>
</dbReference>
<sequence>MDVTEKVDLIEKPPTEEIVTKEELIELLKTNSQPKHYIGLEISGFLHLGSLLTTGYKINDFIKAGVDCTVFLADWHTIINEKLGGNEENISKVSEYYKEAFETVCPGVHVKMGSELYAEEQSKGYWRDLIRFTKHMSLARTMRTLTIMGRSEKEEKIDLAKLLYPPMQALDIHYLDVDIAHAGMDQRKIHMLVRDNFPKMGWKVPVAIHHKLLPGLTKPGEQEADYLTTADSRKITTEDGRKIILNKMSKTNPNSTIFIHDSPDEIRTKIKKAWCEEGNIENNPLLEISKQILFHDYDEVRVERPEKFGGNVSFSKYEELELAFAKKELHPTDLKQTVAELLVPIVSTLAGKFSLEHDLADIIKKSS</sequence>
<accession>A0A0F9DFS5</accession>
<dbReference type="NCBIfam" id="NF006330">
    <property type="entry name" value="PRK08560.1"/>
    <property type="match status" value="1"/>
</dbReference>
<dbReference type="PANTHER" id="PTHR46264:SF4">
    <property type="entry name" value="TYROSINE--TRNA LIGASE, CYTOPLASMIC"/>
    <property type="match status" value="1"/>
</dbReference>
<evidence type="ECO:0000256" key="1">
    <source>
        <dbReference type="ARBA" id="ARBA00013160"/>
    </source>
</evidence>
<dbReference type="Pfam" id="PF00579">
    <property type="entry name" value="tRNA-synt_1b"/>
    <property type="match status" value="1"/>
</dbReference>
<organism evidence="9">
    <name type="scientific">marine sediment metagenome</name>
    <dbReference type="NCBI Taxonomy" id="412755"/>
    <lineage>
        <taxon>unclassified sequences</taxon>
        <taxon>metagenomes</taxon>
        <taxon>ecological metagenomes</taxon>
    </lineage>
</organism>
<gene>
    <name evidence="9" type="ORF">LCGC14_2551560</name>
</gene>
<keyword evidence="5" id="KW-0648">Protein biosynthesis</keyword>
<evidence type="ECO:0000256" key="8">
    <source>
        <dbReference type="ARBA" id="ARBA00048248"/>
    </source>
</evidence>
<evidence type="ECO:0000256" key="2">
    <source>
        <dbReference type="ARBA" id="ARBA00022598"/>
    </source>
</evidence>
<dbReference type="AlphaFoldDB" id="A0A0F9DFS5"/>
<comment type="caution">
    <text evidence="9">The sequence shown here is derived from an EMBL/GenBank/DDBJ whole genome shotgun (WGS) entry which is preliminary data.</text>
</comment>
<evidence type="ECO:0000256" key="6">
    <source>
        <dbReference type="ARBA" id="ARBA00023146"/>
    </source>
</evidence>
<dbReference type="Gene3D" id="1.10.240.10">
    <property type="entry name" value="Tyrosyl-Transfer RNA Synthetase"/>
    <property type="match status" value="1"/>
</dbReference>
<evidence type="ECO:0000313" key="9">
    <source>
        <dbReference type="EMBL" id="KKL10863.1"/>
    </source>
</evidence>
<dbReference type="EC" id="6.1.1.1" evidence="1"/>
<dbReference type="PIRSF" id="PIRSF006588">
    <property type="entry name" value="TyrRS_arch_euk"/>
    <property type="match status" value="1"/>
</dbReference>
<evidence type="ECO:0000256" key="3">
    <source>
        <dbReference type="ARBA" id="ARBA00022741"/>
    </source>
</evidence>
<keyword evidence="6" id="KW-0030">Aminoacyl-tRNA synthetase</keyword>
<dbReference type="GO" id="GO:0005524">
    <property type="term" value="F:ATP binding"/>
    <property type="evidence" value="ECO:0007669"/>
    <property type="project" value="UniProtKB-KW"/>
</dbReference>
<dbReference type="PANTHER" id="PTHR46264">
    <property type="entry name" value="TYROSINE-TRNA LIGASE"/>
    <property type="match status" value="1"/>
</dbReference>
<dbReference type="InterPro" id="IPR002305">
    <property type="entry name" value="aa-tRNA-synth_Ic"/>
</dbReference>
<keyword evidence="3" id="KW-0547">Nucleotide-binding</keyword>
<dbReference type="GO" id="GO:0005737">
    <property type="term" value="C:cytoplasm"/>
    <property type="evidence" value="ECO:0007669"/>
    <property type="project" value="TreeGrafter"/>
</dbReference>
<dbReference type="Gene3D" id="3.40.50.620">
    <property type="entry name" value="HUPs"/>
    <property type="match status" value="1"/>
</dbReference>
<dbReference type="SUPFAM" id="SSF52374">
    <property type="entry name" value="Nucleotidylyl transferase"/>
    <property type="match status" value="1"/>
</dbReference>
<dbReference type="InterPro" id="IPR014729">
    <property type="entry name" value="Rossmann-like_a/b/a_fold"/>
</dbReference>
<evidence type="ECO:0000256" key="4">
    <source>
        <dbReference type="ARBA" id="ARBA00022840"/>
    </source>
</evidence>
<dbReference type="GO" id="GO:0004831">
    <property type="term" value="F:tyrosine-tRNA ligase activity"/>
    <property type="evidence" value="ECO:0007669"/>
    <property type="project" value="UniProtKB-EC"/>
</dbReference>
<keyword evidence="4" id="KW-0067">ATP-binding</keyword>
<evidence type="ECO:0000256" key="7">
    <source>
        <dbReference type="ARBA" id="ARBA00033323"/>
    </source>
</evidence>
<evidence type="ECO:0000256" key="5">
    <source>
        <dbReference type="ARBA" id="ARBA00022917"/>
    </source>
</evidence>
<dbReference type="InterPro" id="IPR050489">
    <property type="entry name" value="Tyr-tRNA_synthase"/>
</dbReference>
<comment type="catalytic activity">
    <reaction evidence="8">
        <text>tRNA(Tyr) + L-tyrosine + ATP = L-tyrosyl-tRNA(Tyr) + AMP + diphosphate + H(+)</text>
        <dbReference type="Rhea" id="RHEA:10220"/>
        <dbReference type="Rhea" id="RHEA-COMP:9706"/>
        <dbReference type="Rhea" id="RHEA-COMP:9707"/>
        <dbReference type="ChEBI" id="CHEBI:15378"/>
        <dbReference type="ChEBI" id="CHEBI:30616"/>
        <dbReference type="ChEBI" id="CHEBI:33019"/>
        <dbReference type="ChEBI" id="CHEBI:58315"/>
        <dbReference type="ChEBI" id="CHEBI:78442"/>
        <dbReference type="ChEBI" id="CHEBI:78536"/>
        <dbReference type="ChEBI" id="CHEBI:456215"/>
        <dbReference type="EC" id="6.1.1.1"/>
    </reaction>
</comment>
<protein>
    <recommendedName>
        <fullName evidence="1">tyrosine--tRNA ligase</fullName>
        <ecNumber evidence="1">6.1.1.1</ecNumber>
    </recommendedName>
    <alternativeName>
        <fullName evidence="7">Tyrosyl-tRNA synthetase</fullName>
    </alternativeName>
</protein>
<dbReference type="InterPro" id="IPR023617">
    <property type="entry name" value="Tyr-tRNA-ligase_arc/euk-type"/>
</dbReference>
<reference evidence="9" key="1">
    <citation type="journal article" date="2015" name="Nature">
        <title>Complex archaea that bridge the gap between prokaryotes and eukaryotes.</title>
        <authorList>
            <person name="Spang A."/>
            <person name="Saw J.H."/>
            <person name="Jorgensen S.L."/>
            <person name="Zaremba-Niedzwiedzka K."/>
            <person name="Martijn J."/>
            <person name="Lind A.E."/>
            <person name="van Eijk R."/>
            <person name="Schleper C."/>
            <person name="Guy L."/>
            <person name="Ettema T.J."/>
        </authorList>
    </citation>
    <scope>NUCLEOTIDE SEQUENCE</scope>
</reference>
<keyword evidence="2" id="KW-0436">Ligase</keyword>
<proteinExistence type="predicted"/>
<name>A0A0F9DFS5_9ZZZZ</name>
<dbReference type="EMBL" id="LAZR01041891">
    <property type="protein sequence ID" value="KKL10863.1"/>
    <property type="molecule type" value="Genomic_DNA"/>
</dbReference>